<evidence type="ECO:0000313" key="2">
    <source>
        <dbReference type="Proteomes" id="UP000092665"/>
    </source>
</evidence>
<dbReference type="EMBL" id="LOIC01000044">
    <property type="protein sequence ID" value="OCA55116.1"/>
    <property type="molecule type" value="Genomic_DNA"/>
</dbReference>
<gene>
    <name evidence="1" type="ORF">Phpb_01734</name>
</gene>
<proteinExistence type="predicted"/>
<comment type="caution">
    <text evidence="1">The sequence shown here is derived from an EMBL/GenBank/DDBJ whole genome shotgun (WGS) entry which is preliminary data.</text>
</comment>
<dbReference type="RefSeq" id="WP_065389975.1">
    <property type="nucleotide sequence ID" value="NZ_CAWMQN010000044.1"/>
</dbReference>
<name>A0A1B8YJ42_9GAMM</name>
<keyword evidence="2" id="KW-1185">Reference proteome</keyword>
<sequence>MALQEVGKMSLKNSGGFIARIQFSYMDGDGEKHLSNKGNDINLGATKTADPSDLGVPDGAMIFIHVSVVWGNDNEARQTFLYKKGSQSTASYVINGTKLNNDLGLIDVA</sequence>
<dbReference type="Proteomes" id="UP000092665">
    <property type="component" value="Unassembled WGS sequence"/>
</dbReference>
<reference evidence="2" key="1">
    <citation type="submission" date="2015-11" db="EMBL/GenBank/DDBJ databases">
        <authorList>
            <person name="Tobias N.J."/>
            <person name="Mishra B."/>
            <person name="Gupta D.K."/>
            <person name="Thines M."/>
            <person name="Stinear T.P."/>
            <person name="Bode H.B."/>
        </authorList>
    </citation>
    <scope>NUCLEOTIDE SEQUENCE [LARGE SCALE GENOMIC DNA]</scope>
    <source>
        <strain evidence="2">PB45.5</strain>
    </source>
</reference>
<dbReference type="PATRIC" id="fig|29488.15.peg.1894"/>
<protein>
    <submittedName>
        <fullName evidence="1">Uncharacterized protein</fullName>
    </submittedName>
</protein>
<dbReference type="AlphaFoldDB" id="A0A1B8YJ42"/>
<accession>A0A1B8YJ42</accession>
<organism evidence="1 2">
    <name type="scientific">Photorhabdus namnaonensis</name>
    <dbReference type="NCBI Taxonomy" id="1851568"/>
    <lineage>
        <taxon>Bacteria</taxon>
        <taxon>Pseudomonadati</taxon>
        <taxon>Pseudomonadota</taxon>
        <taxon>Gammaproteobacteria</taxon>
        <taxon>Enterobacterales</taxon>
        <taxon>Morganellaceae</taxon>
        <taxon>Photorhabdus</taxon>
    </lineage>
</organism>
<evidence type="ECO:0000313" key="1">
    <source>
        <dbReference type="EMBL" id="OCA55116.1"/>
    </source>
</evidence>